<keyword evidence="1" id="KW-0812">Transmembrane</keyword>
<evidence type="ECO:0000256" key="1">
    <source>
        <dbReference type="SAM" id="Phobius"/>
    </source>
</evidence>
<organism evidence="2 3">
    <name type="scientific">Eiseniibacteriota bacterium</name>
    <dbReference type="NCBI Taxonomy" id="2212470"/>
    <lineage>
        <taxon>Bacteria</taxon>
        <taxon>Candidatus Eiseniibacteriota</taxon>
    </lineage>
</organism>
<dbReference type="EMBL" id="JAHJDP010000023">
    <property type="protein sequence ID" value="MBU2690002.1"/>
    <property type="molecule type" value="Genomic_DNA"/>
</dbReference>
<keyword evidence="1" id="KW-1133">Transmembrane helix</keyword>
<dbReference type="Proteomes" id="UP000777784">
    <property type="component" value="Unassembled WGS sequence"/>
</dbReference>
<reference evidence="2" key="1">
    <citation type="submission" date="2021-05" db="EMBL/GenBank/DDBJ databases">
        <title>Energy efficiency and biological interactions define the core microbiome of deep oligotrophic groundwater.</title>
        <authorList>
            <person name="Mehrshad M."/>
            <person name="Lopez-Fernandez M."/>
            <person name="Bell E."/>
            <person name="Bernier-Latmani R."/>
            <person name="Bertilsson S."/>
            <person name="Dopson M."/>
        </authorList>
    </citation>
    <scope>NUCLEOTIDE SEQUENCE</scope>
    <source>
        <strain evidence="2">Modern_marine.mb.64</strain>
    </source>
</reference>
<comment type="caution">
    <text evidence="2">The sequence shown here is derived from an EMBL/GenBank/DDBJ whole genome shotgun (WGS) entry which is preliminary data.</text>
</comment>
<name>A0A948RV36_UNCEI</name>
<dbReference type="AlphaFoldDB" id="A0A948RV36"/>
<proteinExistence type="predicted"/>
<protein>
    <submittedName>
        <fullName evidence="2">Uncharacterized protein</fullName>
    </submittedName>
</protein>
<evidence type="ECO:0000313" key="3">
    <source>
        <dbReference type="Proteomes" id="UP000777784"/>
    </source>
</evidence>
<keyword evidence="1" id="KW-0472">Membrane</keyword>
<feature type="transmembrane region" description="Helical" evidence="1">
    <location>
        <begin position="21"/>
        <end position="42"/>
    </location>
</feature>
<evidence type="ECO:0000313" key="2">
    <source>
        <dbReference type="EMBL" id="MBU2690002.1"/>
    </source>
</evidence>
<gene>
    <name evidence="2" type="ORF">KJ970_03680</name>
</gene>
<sequence length="237" mass="26741">MDTRSRDPNEIKSRLRPEWMNGLGTLLIGIGALFTPLVVGSMTASITKSNSESEVGVRMIEVAVDLLKQSPDSLGRDRDSKEWARKIVNNYSPIPLPEDAVLTSSALRVVGPDRVINFSLTPDSLIADVNLFQNPDQPVNQWNAPSAQPMMTIMEPNRPSKRRLFGQYLLGNPQCARFLLPRTDLGRKLRIVLEMVHPEMKDSGWPVQEISNYWRSEGPSLHVQVTLENDILVTRRW</sequence>
<accession>A0A948RV36</accession>